<proteinExistence type="predicted"/>
<organism evidence="1 2">
    <name type="scientific">Aeromonas veronii</name>
    <dbReference type="NCBI Taxonomy" id="654"/>
    <lineage>
        <taxon>Bacteria</taxon>
        <taxon>Pseudomonadati</taxon>
        <taxon>Pseudomonadota</taxon>
        <taxon>Gammaproteobacteria</taxon>
        <taxon>Aeromonadales</taxon>
        <taxon>Aeromonadaceae</taxon>
        <taxon>Aeromonas</taxon>
    </lineage>
</organism>
<comment type="caution">
    <text evidence="1">The sequence shown here is derived from an EMBL/GenBank/DDBJ whole genome shotgun (WGS) entry which is preliminary data.</text>
</comment>
<reference evidence="1 2" key="1">
    <citation type="submission" date="2019-04" db="EMBL/GenBank/DDBJ databases">
        <title>Comparative genomics of Aeromonas veronii strains pathogenic to fish.</title>
        <authorList>
            <person name="Cascarano M.C."/>
            <person name="Smyrli M."/>
            <person name="Katharios P."/>
        </authorList>
    </citation>
    <scope>NUCLEOTIDE SEQUENCE [LARGE SCALE GENOMIC DNA]</scope>
    <source>
        <strain evidence="1 2">XU1</strain>
    </source>
</reference>
<evidence type="ECO:0000313" key="2">
    <source>
        <dbReference type="Proteomes" id="UP000309618"/>
    </source>
</evidence>
<protein>
    <submittedName>
        <fullName evidence="1">Uncharacterized protein</fullName>
    </submittedName>
</protein>
<gene>
    <name evidence="1" type="ORF">E8Q35_04975</name>
</gene>
<dbReference type="Proteomes" id="UP000309618">
    <property type="component" value="Unassembled WGS sequence"/>
</dbReference>
<name>A0A4S5CN27_AERVE</name>
<sequence length="231" mass="26323">MADYINKNILSQAYIHVEPRGMETDEQLESFKENLKLFSLTRTEFFLSEGLEINVEFEDGSIKARVTVIGTLMLLLQGISSYKDFREGLQLLYSDAKWLSDAIISESLYQTKAKHHDIIRVEARTGIIGSIHKVFNKLDNIKRGAKGAMLATDIVDKIDDAQNEILKLMDNICDLADKDLVAKECIALVKELPETPVPPKDKENKFYAIDEYRRKKSNLIGEIEIHLMSDE</sequence>
<evidence type="ECO:0000313" key="1">
    <source>
        <dbReference type="EMBL" id="THJ47250.1"/>
    </source>
</evidence>
<dbReference type="EMBL" id="SSUX01000002">
    <property type="protein sequence ID" value="THJ47250.1"/>
    <property type="molecule type" value="Genomic_DNA"/>
</dbReference>
<accession>A0A4S5CN27</accession>
<dbReference type="AlphaFoldDB" id="A0A4S5CN27"/>